<evidence type="ECO:0000313" key="2">
    <source>
        <dbReference type="EMBL" id="ADF38615.1"/>
    </source>
</evidence>
<evidence type="ECO:0000313" key="3">
    <source>
        <dbReference type="Proteomes" id="UP000002365"/>
    </source>
</evidence>
<keyword evidence="1" id="KW-0597">Phosphoprotein</keyword>
<organism evidence="2 3">
    <name type="scientific">Priestia megaterium (strain DSM 319 / IMG 1521)</name>
    <name type="common">Bacillus megaterium</name>
    <dbReference type="NCBI Taxonomy" id="592022"/>
    <lineage>
        <taxon>Bacteria</taxon>
        <taxon>Bacillati</taxon>
        <taxon>Bacillota</taxon>
        <taxon>Bacilli</taxon>
        <taxon>Bacillales</taxon>
        <taxon>Bacillaceae</taxon>
        <taxon>Priestia</taxon>
    </lineage>
</organism>
<name>D5DDR4_PRIM3</name>
<dbReference type="PANTHER" id="PTHR33745:SF3">
    <property type="entry name" value="RSBT CO-ANTAGONIST PROTEIN RSBRC"/>
    <property type="match status" value="1"/>
</dbReference>
<protein>
    <submittedName>
        <fullName evidence="2">Modulator protein RsbR</fullName>
    </submittedName>
</protein>
<proteinExistence type="predicted"/>
<dbReference type="Gene3D" id="3.30.750.24">
    <property type="entry name" value="STAS domain"/>
    <property type="match status" value="1"/>
</dbReference>
<dbReference type="KEGG" id="bmd:BMD_1762"/>
<dbReference type="HOGENOM" id="CLU_2894617_0_0_9"/>
<dbReference type="PANTHER" id="PTHR33745">
    <property type="entry name" value="RSBT ANTAGONIST PROTEIN RSBS-RELATED"/>
    <property type="match status" value="1"/>
</dbReference>
<accession>D5DDR4</accession>
<dbReference type="AlphaFoldDB" id="D5DDR4"/>
<gene>
    <name evidence="2" type="primary">rsbR</name>
    <name evidence="2" type="ordered locus">BMD_1762</name>
</gene>
<sequence length="62" mass="6735">MVAHQIFQLIDALNLLGVKSTLSGIRPKIAQTAIQLGLSFTNIRIKSNLSQALDSDTQISLQ</sequence>
<dbReference type="InterPro" id="IPR036513">
    <property type="entry name" value="STAS_dom_sf"/>
</dbReference>
<dbReference type="PATRIC" id="fig|592022.4.peg.1703"/>
<reference evidence="2 3" key="1">
    <citation type="journal article" date="2011" name="J. Bacteriol.">
        <title>Genome sequences of the biotechnologically important Bacillus megaterium strains QM B1551 and DSM319.</title>
        <authorList>
            <person name="Eppinger M."/>
            <person name="Bunk B."/>
            <person name="Johns M.A."/>
            <person name="Edirisinghe J.N."/>
            <person name="Kutumbaka K.K."/>
            <person name="Koenig S.S."/>
            <person name="Huot Creasy H."/>
            <person name="Rosovitz M.J."/>
            <person name="Riley D.R."/>
            <person name="Daugherty S."/>
            <person name="Martin M."/>
            <person name="Elbourne L.D."/>
            <person name="Paulsen I."/>
            <person name="Biedendieck R."/>
            <person name="Braun C."/>
            <person name="Grayburn S."/>
            <person name="Dhingra S."/>
            <person name="Lukyanchuk V."/>
            <person name="Ball B."/>
            <person name="Ul-Qamar R."/>
            <person name="Seibel J."/>
            <person name="Bremer E."/>
            <person name="Jahn D."/>
            <person name="Ravel J."/>
            <person name="Vary P.S."/>
        </authorList>
    </citation>
    <scope>NUCLEOTIDE SEQUENCE [LARGE SCALE GENOMIC DNA]</scope>
    <source>
        <strain evidence="3">DSM 319 / IMG 1521</strain>
    </source>
</reference>
<evidence type="ECO:0000256" key="1">
    <source>
        <dbReference type="ARBA" id="ARBA00022553"/>
    </source>
</evidence>
<dbReference type="EMBL" id="CP001982">
    <property type="protein sequence ID" value="ADF38615.1"/>
    <property type="molecule type" value="Genomic_DNA"/>
</dbReference>
<dbReference type="InterPro" id="IPR051932">
    <property type="entry name" value="Bact_StressResp_Reg"/>
</dbReference>
<dbReference type="Proteomes" id="UP000002365">
    <property type="component" value="Chromosome"/>
</dbReference>